<dbReference type="Pfam" id="PF06147">
    <property type="entry name" value="DUF968"/>
    <property type="match status" value="1"/>
</dbReference>
<accession>A0A1Y5FH89</accession>
<reference evidence="3" key="1">
    <citation type="journal article" date="2017" name="Proc. Natl. Acad. Sci. U.S.A.">
        <title>Simulation of Deepwater Horizon oil plume reveals substrate specialization within a complex community of hydrocarbon-degraders.</title>
        <authorList>
            <person name="Hu P."/>
            <person name="Dubinsky E.A."/>
            <person name="Probst A.J."/>
            <person name="Wang J."/>
            <person name="Sieber C.M.K."/>
            <person name="Tom L.M."/>
            <person name="Gardinali P."/>
            <person name="Banfield J.F."/>
            <person name="Atlas R.M."/>
            <person name="Andersen G.L."/>
        </authorList>
    </citation>
    <scope>NUCLEOTIDE SEQUENCE [LARGE SCALE GENOMIC DNA]</scope>
</reference>
<dbReference type="EMBL" id="MAAO01000002">
    <property type="protein sequence ID" value="OUR99565.1"/>
    <property type="molecule type" value="Genomic_DNA"/>
</dbReference>
<dbReference type="Proteomes" id="UP000196531">
    <property type="component" value="Unassembled WGS sequence"/>
</dbReference>
<organism evidence="2 3">
    <name type="scientific">Halobacteriovorax marinus</name>
    <dbReference type="NCBI Taxonomy" id="97084"/>
    <lineage>
        <taxon>Bacteria</taxon>
        <taxon>Pseudomonadati</taxon>
        <taxon>Bdellovibrionota</taxon>
        <taxon>Bacteriovoracia</taxon>
        <taxon>Bacteriovoracales</taxon>
        <taxon>Halobacteriovoraceae</taxon>
        <taxon>Halobacteriovorax</taxon>
    </lineage>
</organism>
<name>A0A1Y5FH89_9BACT</name>
<proteinExistence type="predicted"/>
<feature type="region of interest" description="Disordered" evidence="1">
    <location>
        <begin position="215"/>
        <end position="269"/>
    </location>
</feature>
<evidence type="ECO:0000256" key="1">
    <source>
        <dbReference type="SAM" id="MobiDB-lite"/>
    </source>
</evidence>
<evidence type="ECO:0000313" key="2">
    <source>
        <dbReference type="EMBL" id="OUR99565.1"/>
    </source>
</evidence>
<sequence length="269" mass="31339">MELSAHRNHRNLKYLNWLRKQPCVVSGKKAECAHHIRLGTNGGTSLKPSDYFCIPLLNEFHTTGSSALHIIGEETFLNHFKLDKSQLFLKYLSQYLLEVFDVHFQLSGSSDEELLEKIIALLEAKNLFVEKKKKPKTKSKTDSPKVSLTENDFYQKSKELKRVKDKELRDKLKKNKTVIKATSLKGTEFYENAKELKRARDKELRAKLKATKIKTKSSSTGSDFYEMAKEKKKAQEKEMRDKNKEHMSKYRKEQYRKMKESKAKASDNI</sequence>
<protein>
    <submittedName>
        <fullName evidence="2">Uncharacterized protein</fullName>
    </submittedName>
</protein>
<evidence type="ECO:0000313" key="3">
    <source>
        <dbReference type="Proteomes" id="UP000196531"/>
    </source>
</evidence>
<feature type="compositionally biased region" description="Basic and acidic residues" evidence="1">
    <location>
        <begin position="226"/>
        <end position="269"/>
    </location>
</feature>
<dbReference type="InterPro" id="IPR010373">
    <property type="entry name" value="DUF968"/>
</dbReference>
<dbReference type="AlphaFoldDB" id="A0A1Y5FH89"/>
<gene>
    <name evidence="2" type="ORF">A9Q84_00665</name>
</gene>
<comment type="caution">
    <text evidence="2">The sequence shown here is derived from an EMBL/GenBank/DDBJ whole genome shotgun (WGS) entry which is preliminary data.</text>
</comment>